<protein>
    <submittedName>
        <fullName evidence="2">Replication initiator protein</fullName>
    </submittedName>
</protein>
<organism evidence="2">
    <name type="scientific">Sigmofec virus UA08Rod_5824</name>
    <dbReference type="NCBI Taxonomy" id="2929441"/>
    <lineage>
        <taxon>Viruses</taxon>
        <taxon>Monodnaviria</taxon>
        <taxon>Sangervirae</taxon>
        <taxon>Phixviricota</taxon>
        <taxon>Malgrandaviricetes</taxon>
        <taxon>Petitvirales</taxon>
        <taxon>Microviridae</taxon>
    </lineage>
</organism>
<dbReference type="Pfam" id="PF23343">
    <property type="entry name" value="REP_ORF2-G2P"/>
    <property type="match status" value="1"/>
</dbReference>
<dbReference type="EMBL" id="OM869530">
    <property type="protein sequence ID" value="UPW41003.1"/>
    <property type="molecule type" value="Genomic_DNA"/>
</dbReference>
<proteinExistence type="predicted"/>
<accession>A0A976N139</accession>
<reference evidence="2" key="1">
    <citation type="submission" date="2022-02" db="EMBL/GenBank/DDBJ databases">
        <title>Towards deciphering the DNA virus diversity associated with rodent species in the families Cricetidae and Heteromyidae.</title>
        <authorList>
            <person name="Lund M."/>
            <person name="Larsen B.B."/>
            <person name="Gryseels S."/>
            <person name="Kraberger S."/>
            <person name="Rowsey D.M."/>
            <person name="Steger L."/>
            <person name="Yule K.M."/>
            <person name="Upham N.S."/>
            <person name="Worobey M."/>
            <person name="Van Doorslaer K."/>
            <person name="Varsani A."/>
        </authorList>
    </citation>
    <scope>NUCLEOTIDE SEQUENCE</scope>
    <source>
        <strain evidence="2">UA08Rod_5824</strain>
    </source>
</reference>
<dbReference type="InterPro" id="IPR056906">
    <property type="entry name" value="ORF2/G2P_dom"/>
</dbReference>
<sequence>MCLYPLRRYVSPSGAVSIVPDSGSPGYVRGVFLDGVEVLDYQIIPCGHCIECRLSQSREWANRMVCEAYYHKASWFLTLTYDNLSVPVSYYPDPDTGEALPALTLVKRDCQLFVKRLRKQLDYYGHSEHIRYYLAGEYGDKTHRPHYHMVVFGLDFGVLPAEYAPVKLRESRLGYGYYESSLIDKCWPYGIHILAPANWQTCAYVARYVCTKLGGDCKDFYTIHAIEPEFALMSRKPGLGREYYEQHKHDIYSHDTLVLSTPDGGMTAKPGRYYDALLEIEDPQLLEQVKERRLRYAEAAFAQRRRSTTLSPDEIRAAQARVFEARSKMLVRPDF</sequence>
<name>A0A976N139_9VIRU</name>
<evidence type="ECO:0000259" key="1">
    <source>
        <dbReference type="Pfam" id="PF23343"/>
    </source>
</evidence>
<feature type="domain" description="Replication-associated protein ORF2/G2P" evidence="1">
    <location>
        <begin position="75"/>
        <end position="210"/>
    </location>
</feature>
<evidence type="ECO:0000313" key="2">
    <source>
        <dbReference type="EMBL" id="UPW41003.1"/>
    </source>
</evidence>